<protein>
    <recommendedName>
        <fullName evidence="4">Peptidase M48 domain-containing protein</fullName>
    </recommendedName>
</protein>
<dbReference type="EMBL" id="AP024086">
    <property type="protein sequence ID" value="BCL60133.1"/>
    <property type="molecule type" value="Genomic_DNA"/>
</dbReference>
<evidence type="ECO:0000256" key="1">
    <source>
        <dbReference type="SAM" id="SignalP"/>
    </source>
</evidence>
<evidence type="ECO:0000313" key="2">
    <source>
        <dbReference type="EMBL" id="BCL60133.1"/>
    </source>
</evidence>
<keyword evidence="3" id="KW-1185">Reference proteome</keyword>
<evidence type="ECO:0008006" key="4">
    <source>
        <dbReference type="Google" id="ProtNLM"/>
    </source>
</evidence>
<dbReference type="RefSeq" id="WP_228856299.1">
    <property type="nucleotide sequence ID" value="NZ_AP024086.1"/>
</dbReference>
<name>A0A8D5FF26_9BACT</name>
<dbReference type="KEGG" id="dbk:DGMP_08260"/>
<sequence length="178" mass="20858">MNKTAAWLLLFLFYFHCLPAPGEAREAKSRYTTLHYANRQLLNDFNDQIRLTRKLNYIVRKKNIVTVEDEVLAKLDTLIEKAEVVLDMFPNNMHIHVVLLEDSDDVSAVYKQKYHKKVNHIAYYSLSEDTIYISVDDAGLRVLAHELGHAIVDHYFKIRPPYNIHELMAQFTEKHITD</sequence>
<dbReference type="AlphaFoldDB" id="A0A8D5FF26"/>
<evidence type="ECO:0000313" key="3">
    <source>
        <dbReference type="Proteomes" id="UP000826725"/>
    </source>
</evidence>
<feature type="chain" id="PRO_5034300691" description="Peptidase M48 domain-containing protein" evidence="1">
    <location>
        <begin position="20"/>
        <end position="178"/>
    </location>
</feature>
<proteinExistence type="predicted"/>
<gene>
    <name evidence="2" type="ORF">DGMP_08260</name>
</gene>
<keyword evidence="1" id="KW-0732">Signal</keyword>
<organism evidence="2 3">
    <name type="scientific">Desulfomarina profundi</name>
    <dbReference type="NCBI Taxonomy" id="2772557"/>
    <lineage>
        <taxon>Bacteria</taxon>
        <taxon>Pseudomonadati</taxon>
        <taxon>Thermodesulfobacteriota</taxon>
        <taxon>Desulfobulbia</taxon>
        <taxon>Desulfobulbales</taxon>
        <taxon>Desulfobulbaceae</taxon>
        <taxon>Desulfomarina</taxon>
    </lineage>
</organism>
<dbReference type="Proteomes" id="UP000826725">
    <property type="component" value="Chromosome"/>
</dbReference>
<feature type="signal peptide" evidence="1">
    <location>
        <begin position="1"/>
        <end position="19"/>
    </location>
</feature>
<reference evidence="2" key="1">
    <citation type="submission" date="2020-09" db="EMBL/GenBank/DDBJ databases">
        <title>Desulfogranum mesoprofundum gen. nov., sp. nov., a novel mesophilic, sulfate-reducing chemolithoautotroph isolated from a deep-sea hydrothermal vent chimney in the Suiyo Seamount.</title>
        <authorList>
            <person name="Hashimoto Y."/>
            <person name="Nakagawa S."/>
        </authorList>
    </citation>
    <scope>NUCLEOTIDE SEQUENCE</scope>
    <source>
        <strain evidence="2">KT2</strain>
    </source>
</reference>
<accession>A0A8D5FF26</accession>